<evidence type="ECO:0000313" key="2">
    <source>
        <dbReference type="Proteomes" id="UP000051530"/>
    </source>
</evidence>
<name>A0A0R0LVE3_9MICR</name>
<organism evidence="1 2">
    <name type="scientific">Pseudoloma neurophilia</name>
    <dbReference type="NCBI Taxonomy" id="146866"/>
    <lineage>
        <taxon>Eukaryota</taxon>
        <taxon>Fungi</taxon>
        <taxon>Fungi incertae sedis</taxon>
        <taxon>Microsporidia</taxon>
        <taxon>Pseudoloma</taxon>
    </lineage>
</organism>
<reference evidence="1 2" key="1">
    <citation type="submission" date="2015-07" db="EMBL/GenBank/DDBJ databases">
        <title>The genome of Pseudoloma neurophilia, a relevant intracellular parasite of the zebrafish.</title>
        <authorList>
            <person name="Ndikumana S."/>
            <person name="Pelin A."/>
            <person name="Sanders J."/>
            <person name="Corradi N."/>
        </authorList>
    </citation>
    <scope>NUCLEOTIDE SEQUENCE [LARGE SCALE GENOMIC DNA]</scope>
    <source>
        <strain evidence="1 2">MK1</strain>
    </source>
</reference>
<dbReference type="Proteomes" id="UP000051530">
    <property type="component" value="Unassembled WGS sequence"/>
</dbReference>
<evidence type="ECO:0000313" key="1">
    <source>
        <dbReference type="EMBL" id="KRH91909.1"/>
    </source>
</evidence>
<accession>A0A0R0LVE3</accession>
<proteinExistence type="predicted"/>
<protein>
    <submittedName>
        <fullName evidence="1">26S proteasome regulatory complex, subunit RPN2/PSMD1</fullName>
    </submittedName>
</protein>
<dbReference type="AlphaFoldDB" id="A0A0R0LVE3"/>
<keyword evidence="2" id="KW-1185">Reference proteome</keyword>
<feature type="non-terminal residue" evidence="1">
    <location>
        <position position="218"/>
    </location>
</feature>
<sequence>MDILGYIPNLEKNLQEGSDLSATLHFINNNIEILALHIDVEKIERVHDIQMSNTTESKKEGLSNNVDSDKNDSLDGIRSLLSKIYFIREDYTLSIKYFNPNLKEKSFYYDFLHNKLIDMFIKNEELTPELREYLTNLLENEQSIGIFLEILQFDKMVINEPILKILKKYTPTLQFHKMVIDKDMRHLPLYYADALIYLHSSFQSLESDSSSNEQQNSV</sequence>
<keyword evidence="1" id="KW-0647">Proteasome</keyword>
<comment type="caution">
    <text evidence="1">The sequence shown here is derived from an EMBL/GenBank/DDBJ whole genome shotgun (WGS) entry which is preliminary data.</text>
</comment>
<dbReference type="EMBL" id="LGUB01001403">
    <property type="protein sequence ID" value="KRH91909.1"/>
    <property type="molecule type" value="Genomic_DNA"/>
</dbReference>
<dbReference type="VEuPathDB" id="MicrosporidiaDB:M153_19175000653"/>
<dbReference type="GO" id="GO:0000502">
    <property type="term" value="C:proteasome complex"/>
    <property type="evidence" value="ECO:0007669"/>
    <property type="project" value="UniProtKB-KW"/>
</dbReference>
<gene>
    <name evidence="1" type="ORF">M153_19175000653</name>
</gene>